<dbReference type="InterPro" id="IPR015943">
    <property type="entry name" value="WD40/YVTN_repeat-like_dom_sf"/>
</dbReference>
<protein>
    <recommendedName>
        <fullName evidence="2">Pyrrolo-quinoline quinone</fullName>
    </recommendedName>
</protein>
<name>A0A381ZGV9_9ZZZZ</name>
<feature type="non-terminal residue" evidence="1">
    <location>
        <position position="1"/>
    </location>
</feature>
<dbReference type="InterPro" id="IPR011047">
    <property type="entry name" value="Quinoprotein_ADH-like_sf"/>
</dbReference>
<accession>A0A381ZGV9</accession>
<dbReference type="Gene3D" id="2.130.10.10">
    <property type="entry name" value="YVTN repeat-like/Quinoprotein amine dehydrogenase"/>
    <property type="match status" value="1"/>
</dbReference>
<evidence type="ECO:0008006" key="2">
    <source>
        <dbReference type="Google" id="ProtNLM"/>
    </source>
</evidence>
<dbReference type="PANTHER" id="PTHR34512:SF30">
    <property type="entry name" value="OUTER MEMBRANE PROTEIN ASSEMBLY FACTOR BAMB"/>
    <property type="match status" value="1"/>
</dbReference>
<dbReference type="SUPFAM" id="SSF50998">
    <property type="entry name" value="Quinoprotein alcohol dehydrogenase-like"/>
    <property type="match status" value="1"/>
</dbReference>
<dbReference type="AlphaFoldDB" id="A0A381ZGV9"/>
<feature type="non-terminal residue" evidence="1">
    <location>
        <position position="144"/>
    </location>
</feature>
<gene>
    <name evidence="1" type="ORF">METZ01_LOCUS141085</name>
</gene>
<reference evidence="1" key="1">
    <citation type="submission" date="2018-05" db="EMBL/GenBank/DDBJ databases">
        <authorList>
            <person name="Lanie J.A."/>
            <person name="Ng W.-L."/>
            <person name="Kazmierczak K.M."/>
            <person name="Andrzejewski T.M."/>
            <person name="Davidsen T.M."/>
            <person name="Wayne K.J."/>
            <person name="Tettelin H."/>
            <person name="Glass J.I."/>
            <person name="Rusch D."/>
            <person name="Podicherti R."/>
            <person name="Tsui H.-C.T."/>
            <person name="Winkler M.E."/>
        </authorList>
    </citation>
    <scope>NUCLEOTIDE SEQUENCE</scope>
</reference>
<evidence type="ECO:0000313" key="1">
    <source>
        <dbReference type="EMBL" id="SVA88231.1"/>
    </source>
</evidence>
<dbReference type="PANTHER" id="PTHR34512">
    <property type="entry name" value="CELL SURFACE PROTEIN"/>
    <property type="match status" value="1"/>
</dbReference>
<organism evidence="1">
    <name type="scientific">marine metagenome</name>
    <dbReference type="NCBI Taxonomy" id="408172"/>
    <lineage>
        <taxon>unclassified sequences</taxon>
        <taxon>metagenomes</taxon>
        <taxon>ecological metagenomes</taxon>
    </lineage>
</organism>
<sequence>VDRTLIRLLVFLSVTVWATSVAAQEDGDYWPEWRGPWATGVSTNANPPLKWSETENIRWKIDIPGRGSSSPIVWGDRIFLLTAVPLGIAGEPSHAPRGGFEPRDTHQFLVLAINRSDGQVLWERVAREAQPHEATHGENGSWAS</sequence>
<proteinExistence type="predicted"/>
<dbReference type="EMBL" id="UINC01021195">
    <property type="protein sequence ID" value="SVA88231.1"/>
    <property type="molecule type" value="Genomic_DNA"/>
</dbReference>